<dbReference type="AlphaFoldDB" id="A0AAN9SBH8"/>
<gene>
    <name evidence="1" type="ORF">VNO78_21663</name>
</gene>
<reference evidence="1 2" key="1">
    <citation type="submission" date="2024-01" db="EMBL/GenBank/DDBJ databases">
        <title>The genomes of 5 underutilized Papilionoideae crops provide insights into root nodulation and disease resistanc.</title>
        <authorList>
            <person name="Jiang F."/>
        </authorList>
    </citation>
    <scope>NUCLEOTIDE SEQUENCE [LARGE SCALE GENOMIC DNA]</scope>
    <source>
        <strain evidence="1">DUOXIRENSHENG_FW03</strain>
        <tissue evidence="1">Leaves</tissue>
    </source>
</reference>
<accession>A0AAN9SBH8</accession>
<dbReference type="EMBL" id="JAYMYS010000005">
    <property type="protein sequence ID" value="KAK7393169.1"/>
    <property type="molecule type" value="Genomic_DNA"/>
</dbReference>
<evidence type="ECO:0000313" key="1">
    <source>
        <dbReference type="EMBL" id="KAK7393169.1"/>
    </source>
</evidence>
<evidence type="ECO:0000313" key="2">
    <source>
        <dbReference type="Proteomes" id="UP001386955"/>
    </source>
</evidence>
<protein>
    <submittedName>
        <fullName evidence="1">Uncharacterized protein</fullName>
    </submittedName>
</protein>
<dbReference type="Proteomes" id="UP001386955">
    <property type="component" value="Unassembled WGS sequence"/>
</dbReference>
<comment type="caution">
    <text evidence="1">The sequence shown here is derived from an EMBL/GenBank/DDBJ whole genome shotgun (WGS) entry which is preliminary data.</text>
</comment>
<keyword evidence="2" id="KW-1185">Reference proteome</keyword>
<sequence>MIRLQKAFKWVLVGGEEVSGGGGGQRREISIWKQLRRNSLDGGEVMRRRQLEVPKEHEIGQGNKEDEEEKIWKAMKEIGISGQQSDIIYIQELRNMEMRDKGEQERRETRSNRSN</sequence>
<organism evidence="1 2">
    <name type="scientific">Psophocarpus tetragonolobus</name>
    <name type="common">Winged bean</name>
    <name type="synonym">Dolichos tetragonolobus</name>
    <dbReference type="NCBI Taxonomy" id="3891"/>
    <lineage>
        <taxon>Eukaryota</taxon>
        <taxon>Viridiplantae</taxon>
        <taxon>Streptophyta</taxon>
        <taxon>Embryophyta</taxon>
        <taxon>Tracheophyta</taxon>
        <taxon>Spermatophyta</taxon>
        <taxon>Magnoliopsida</taxon>
        <taxon>eudicotyledons</taxon>
        <taxon>Gunneridae</taxon>
        <taxon>Pentapetalae</taxon>
        <taxon>rosids</taxon>
        <taxon>fabids</taxon>
        <taxon>Fabales</taxon>
        <taxon>Fabaceae</taxon>
        <taxon>Papilionoideae</taxon>
        <taxon>50 kb inversion clade</taxon>
        <taxon>NPAAA clade</taxon>
        <taxon>indigoferoid/millettioid clade</taxon>
        <taxon>Phaseoleae</taxon>
        <taxon>Psophocarpus</taxon>
    </lineage>
</organism>
<name>A0AAN9SBH8_PSOTE</name>
<proteinExistence type="predicted"/>